<dbReference type="HOGENOM" id="CLU_1064917_0_0_0"/>
<evidence type="ECO:0000256" key="2">
    <source>
        <dbReference type="SAM" id="SignalP"/>
    </source>
</evidence>
<protein>
    <submittedName>
        <fullName evidence="3">Uncharacterized protein</fullName>
    </submittedName>
</protein>
<dbReference type="EMBL" id="CP001032">
    <property type="protein sequence ID" value="ACB73671.1"/>
    <property type="molecule type" value="Genomic_DNA"/>
</dbReference>
<dbReference type="KEGG" id="ote:Oter_0381"/>
<feature type="region of interest" description="Disordered" evidence="1">
    <location>
        <begin position="36"/>
        <end position="56"/>
    </location>
</feature>
<dbReference type="STRING" id="452637.Oter_0381"/>
<dbReference type="RefSeq" id="WP_012373209.1">
    <property type="nucleotide sequence ID" value="NC_010571.1"/>
</dbReference>
<keyword evidence="4" id="KW-1185">Reference proteome</keyword>
<feature type="chain" id="PRO_5002774860" evidence="2">
    <location>
        <begin position="26"/>
        <end position="261"/>
    </location>
</feature>
<keyword evidence="2" id="KW-0732">Signal</keyword>
<evidence type="ECO:0000256" key="1">
    <source>
        <dbReference type="SAM" id="MobiDB-lite"/>
    </source>
</evidence>
<feature type="compositionally biased region" description="Low complexity" evidence="1">
    <location>
        <begin position="47"/>
        <end position="56"/>
    </location>
</feature>
<dbReference type="Proteomes" id="UP000007013">
    <property type="component" value="Chromosome"/>
</dbReference>
<name>B1ZR04_OPITP</name>
<gene>
    <name evidence="3" type="ordered locus">Oter_0381</name>
</gene>
<dbReference type="AlphaFoldDB" id="B1ZR04"/>
<reference evidence="3 4" key="1">
    <citation type="journal article" date="2011" name="J. Bacteriol.">
        <title>Genome sequence of the verrucomicrobium Opitutus terrae PB90-1, an abundant inhabitant of rice paddy soil ecosystems.</title>
        <authorList>
            <person name="van Passel M.W."/>
            <person name="Kant R."/>
            <person name="Palva A."/>
            <person name="Copeland A."/>
            <person name="Lucas S."/>
            <person name="Lapidus A."/>
            <person name="Glavina del Rio T."/>
            <person name="Pitluck S."/>
            <person name="Goltsman E."/>
            <person name="Clum A."/>
            <person name="Sun H."/>
            <person name="Schmutz J."/>
            <person name="Larimer F.W."/>
            <person name="Land M.L."/>
            <person name="Hauser L."/>
            <person name="Kyrpides N."/>
            <person name="Mikhailova N."/>
            <person name="Richardson P.P."/>
            <person name="Janssen P.H."/>
            <person name="de Vos W.M."/>
            <person name="Smidt H."/>
        </authorList>
    </citation>
    <scope>NUCLEOTIDE SEQUENCE [LARGE SCALE GENOMIC DNA]</scope>
    <source>
        <strain evidence="4">DSM 11246 / JCM 15787 / PB90-1</strain>
    </source>
</reference>
<evidence type="ECO:0000313" key="4">
    <source>
        <dbReference type="Proteomes" id="UP000007013"/>
    </source>
</evidence>
<sequence length="261" mass="26203">MKILTALPFSALALVALALPTSAQMTVPLTAAEPATPASELARSRPDPAANASAALNNGGNPAAAIGAAHAASRATINQAPVITGRAGTIGANGELGNAIAASSVNGVDTVGTPNSESIGMRRARFRAASAAGSPTASSAGTAGTGRTVAPLTLSASSIRTSTVAERGALVMLIEQQVQLNTQLLATAHARVGHSGVSAAGALEQALESARTTESQLHERLQAARRASALEWNDVRTVLAADYEAYERAVVTVQRLTGGAQ</sequence>
<evidence type="ECO:0000313" key="3">
    <source>
        <dbReference type="EMBL" id="ACB73671.1"/>
    </source>
</evidence>
<accession>B1ZR04</accession>
<proteinExistence type="predicted"/>
<feature type="signal peptide" evidence="2">
    <location>
        <begin position="1"/>
        <end position="25"/>
    </location>
</feature>
<organism evidence="3 4">
    <name type="scientific">Opitutus terrae (strain DSM 11246 / JCM 15787 / PB90-1)</name>
    <dbReference type="NCBI Taxonomy" id="452637"/>
    <lineage>
        <taxon>Bacteria</taxon>
        <taxon>Pseudomonadati</taxon>
        <taxon>Verrucomicrobiota</taxon>
        <taxon>Opitutia</taxon>
        <taxon>Opitutales</taxon>
        <taxon>Opitutaceae</taxon>
        <taxon>Opitutus</taxon>
    </lineage>
</organism>